<evidence type="ECO:0000259" key="1">
    <source>
        <dbReference type="PROSITE" id="PS51819"/>
    </source>
</evidence>
<dbReference type="Pfam" id="PF00903">
    <property type="entry name" value="Glyoxalase"/>
    <property type="match status" value="1"/>
</dbReference>
<protein>
    <submittedName>
        <fullName evidence="2">Ring-cleaving dioxygenase</fullName>
    </submittedName>
</protein>
<dbReference type="PROSITE" id="PS51819">
    <property type="entry name" value="VOC"/>
    <property type="match status" value="2"/>
</dbReference>
<dbReference type="Proteomes" id="UP000049578">
    <property type="component" value="Unassembled WGS sequence"/>
</dbReference>
<evidence type="ECO:0000313" key="3">
    <source>
        <dbReference type="Proteomes" id="UP000049578"/>
    </source>
</evidence>
<dbReference type="InterPro" id="IPR037523">
    <property type="entry name" value="VOC_core"/>
</dbReference>
<keyword evidence="3" id="KW-1185">Reference proteome</keyword>
<dbReference type="AlphaFoldDB" id="A0A0P6SF66"/>
<proteinExistence type="predicted"/>
<dbReference type="EMBL" id="LHQM01000006">
    <property type="protein sequence ID" value="KPJ22976.1"/>
    <property type="molecule type" value="Genomic_DNA"/>
</dbReference>
<dbReference type="PANTHER" id="PTHR36110:SF2">
    <property type="entry name" value="RING-CLEAVING DIOXYGENASE MHQE-RELATED"/>
    <property type="match status" value="1"/>
</dbReference>
<dbReference type="SUPFAM" id="SSF54593">
    <property type="entry name" value="Glyoxalase/Bleomycin resistance protein/Dihydroxybiphenyl dioxygenase"/>
    <property type="match status" value="1"/>
</dbReference>
<sequence length="298" mass="34000">METIQHIHHISAIIGNVHENLDFYRNILKLRLVKQTVNFDDPNVYHLYFANQAADNGTLITFFPWDGAEPGRKGSGQVGRIAFRVPKGSLSFWKQQLQDHQVPFKETNWFQAPALFFQDRHSLDLALVESDDSHSDPAILGFHGAILLSNDYTASQQFLKHYMGLVDVDQDDNYLRLKTVGDLAHEILLPKTSFDRGSWGPGTGHHIAWNVADLDALKTYQKGFEADRFHVTVVRDRKYFQSIYLRESGKVIYEFATTGPGMAVDESIDQLGQHLQLPDMYESRRSEIVNNLDPLNLD</sequence>
<gene>
    <name evidence="2" type="ORF">AKK44_01610</name>
</gene>
<reference evidence="2 3" key="1">
    <citation type="submission" date="2015-08" db="EMBL/GenBank/DDBJ databases">
        <title>Genome sequence of Streptococcus phocae subsp. phocae ATCC 51973T isolated from liver specimen obtained from seal.</title>
        <authorList>
            <person name="Avendano-Herrera R."/>
        </authorList>
    </citation>
    <scope>NUCLEOTIDE SEQUENCE [LARGE SCALE GENOMIC DNA]</scope>
    <source>
        <strain evidence="2 3">ATCC 51973</strain>
    </source>
</reference>
<dbReference type="RefSeq" id="WP_054278225.1">
    <property type="nucleotide sequence ID" value="NZ_LHQM01000006.1"/>
</dbReference>
<keyword evidence="2" id="KW-0560">Oxidoreductase</keyword>
<dbReference type="InterPro" id="IPR052537">
    <property type="entry name" value="Extradiol_RC_dioxygenase"/>
</dbReference>
<dbReference type="PANTHER" id="PTHR36110">
    <property type="entry name" value="RING-CLEAVING DIOXYGENASE MHQE-RELATED"/>
    <property type="match status" value="1"/>
</dbReference>
<evidence type="ECO:0000313" key="2">
    <source>
        <dbReference type="EMBL" id="KPJ22976.1"/>
    </source>
</evidence>
<accession>A0A0P6SF66</accession>
<dbReference type="STRING" id="119224.AKK44_01610"/>
<dbReference type="GO" id="GO:0051213">
    <property type="term" value="F:dioxygenase activity"/>
    <property type="evidence" value="ECO:0007669"/>
    <property type="project" value="UniProtKB-KW"/>
</dbReference>
<feature type="domain" description="VOC" evidence="1">
    <location>
        <begin position="141"/>
        <end position="258"/>
    </location>
</feature>
<dbReference type="PATRIC" id="fig|119224.3.peg.1491"/>
<organism evidence="2 3">
    <name type="scientific">Streptococcus phocae</name>
    <dbReference type="NCBI Taxonomy" id="119224"/>
    <lineage>
        <taxon>Bacteria</taxon>
        <taxon>Bacillati</taxon>
        <taxon>Bacillota</taxon>
        <taxon>Bacilli</taxon>
        <taxon>Lactobacillales</taxon>
        <taxon>Streptococcaceae</taxon>
        <taxon>Streptococcus</taxon>
    </lineage>
</organism>
<comment type="caution">
    <text evidence="2">The sequence shown here is derived from an EMBL/GenBank/DDBJ whole genome shotgun (WGS) entry which is preliminary data.</text>
</comment>
<dbReference type="InterPro" id="IPR004360">
    <property type="entry name" value="Glyas_Fos-R_dOase_dom"/>
</dbReference>
<dbReference type="Gene3D" id="3.10.180.10">
    <property type="entry name" value="2,3-Dihydroxybiphenyl 1,2-Dioxygenase, domain 1"/>
    <property type="match status" value="2"/>
</dbReference>
<dbReference type="InterPro" id="IPR029068">
    <property type="entry name" value="Glyas_Bleomycin-R_OHBP_Dase"/>
</dbReference>
<keyword evidence="2" id="KW-0223">Dioxygenase</keyword>
<name>A0A0P6SF66_9STRE</name>
<feature type="domain" description="VOC" evidence="1">
    <location>
        <begin position="6"/>
        <end position="130"/>
    </location>
</feature>